<dbReference type="AlphaFoldDB" id="A0A3E2TNH5"/>
<dbReference type="Gene3D" id="3.20.20.60">
    <property type="entry name" value="Phosphoenolpyruvate-binding domains"/>
    <property type="match status" value="1"/>
</dbReference>
<proteinExistence type="predicted"/>
<dbReference type="PANTHER" id="PTHR42905:SF5">
    <property type="entry name" value="CARBOXYVINYL-CARBOXYPHOSPHONATE PHOSPHORYLMUTASE, CHLOROPLASTIC"/>
    <property type="match status" value="1"/>
</dbReference>
<evidence type="ECO:0008006" key="3">
    <source>
        <dbReference type="Google" id="ProtNLM"/>
    </source>
</evidence>
<organism evidence="1 2">
    <name type="scientific">Coprococcus catus</name>
    <dbReference type="NCBI Taxonomy" id="116085"/>
    <lineage>
        <taxon>Bacteria</taxon>
        <taxon>Bacillati</taxon>
        <taxon>Bacillota</taxon>
        <taxon>Clostridia</taxon>
        <taxon>Lachnospirales</taxon>
        <taxon>Lachnospiraceae</taxon>
        <taxon>Coprococcus</taxon>
    </lineage>
</organism>
<dbReference type="Proteomes" id="UP000260773">
    <property type="component" value="Unassembled WGS sequence"/>
</dbReference>
<name>A0A3E2TNH5_9FIRM</name>
<gene>
    <name evidence="1" type="ORF">DW070_08215</name>
</gene>
<sequence>MNAEERKMMDMHEKREKLQEYLREPGCTPIMCAYDVLSAKLIENAGFPIVYTGSFITGASQFGMADVGLVQLKDLLPLAREIAKEVDLPIIADVDNGWYHSGNIWRMIHEFEYAGISGIQVEDGIIGKHVGGEPIDMSKEVMCDHICAMVDARIDKNFMIIARTDALWLKNDWEETIDRCNAYLEAGADACFITFAGSIKELKEYRNRINGPVVTTAIHFEDSIAEETEAGANMSCYWPTTLYAAFSAVRATLEKFKETQDITKIDYDFEEHEIMDILPYDKYYRNMEKFHGADQYK</sequence>
<dbReference type="Pfam" id="PF13714">
    <property type="entry name" value="PEP_mutase"/>
    <property type="match status" value="1"/>
</dbReference>
<dbReference type="CDD" id="cd00377">
    <property type="entry name" value="ICL_PEPM"/>
    <property type="match status" value="1"/>
</dbReference>
<evidence type="ECO:0000313" key="2">
    <source>
        <dbReference type="Proteomes" id="UP000260773"/>
    </source>
</evidence>
<dbReference type="EMBL" id="QVEP01000016">
    <property type="protein sequence ID" value="RGB79907.1"/>
    <property type="molecule type" value="Genomic_DNA"/>
</dbReference>
<dbReference type="PANTHER" id="PTHR42905">
    <property type="entry name" value="PHOSPHOENOLPYRUVATE CARBOXYLASE"/>
    <property type="match status" value="1"/>
</dbReference>
<reference evidence="1 2" key="1">
    <citation type="submission" date="2018-08" db="EMBL/GenBank/DDBJ databases">
        <title>A genome reference for cultivated species of the human gut microbiota.</title>
        <authorList>
            <person name="Zou Y."/>
            <person name="Xue W."/>
            <person name="Luo G."/>
        </authorList>
    </citation>
    <scope>NUCLEOTIDE SEQUENCE [LARGE SCALE GENOMIC DNA]</scope>
    <source>
        <strain evidence="1 2">AF45-17</strain>
    </source>
</reference>
<dbReference type="InterPro" id="IPR039556">
    <property type="entry name" value="ICL/PEPM"/>
</dbReference>
<comment type="caution">
    <text evidence="1">The sequence shown here is derived from an EMBL/GenBank/DDBJ whole genome shotgun (WGS) entry which is preliminary data.</text>
</comment>
<evidence type="ECO:0000313" key="1">
    <source>
        <dbReference type="EMBL" id="RGB79907.1"/>
    </source>
</evidence>
<dbReference type="GO" id="GO:0016833">
    <property type="term" value="F:oxo-acid-lyase activity"/>
    <property type="evidence" value="ECO:0007669"/>
    <property type="project" value="UniProtKB-ARBA"/>
</dbReference>
<dbReference type="SUPFAM" id="SSF51621">
    <property type="entry name" value="Phosphoenolpyruvate/pyruvate domain"/>
    <property type="match status" value="1"/>
</dbReference>
<dbReference type="InterPro" id="IPR015813">
    <property type="entry name" value="Pyrv/PenolPyrv_kinase-like_dom"/>
</dbReference>
<dbReference type="InterPro" id="IPR040442">
    <property type="entry name" value="Pyrv_kinase-like_dom_sf"/>
</dbReference>
<protein>
    <recommendedName>
        <fullName evidence="3">Carboxyvinyl-carboxyphosphonate phosphorylmutase</fullName>
    </recommendedName>
</protein>
<accession>A0A3E2TNH5</accession>